<accession>A0A6A1Z4R1</accession>
<sequence>MKENLRDCLKELILFNDPRNTNFEVTNEDGKYHKATIKDLQELNLSDLYFIADLLGMSDLYLKDGDQNERPARSDLPHCR</sequence>
<protein>
    <submittedName>
        <fullName evidence="1">Uncharacterized protein</fullName>
    </submittedName>
</protein>
<dbReference type="AlphaFoldDB" id="A0A6A1Z4R1"/>
<organism evidence="1 2">
    <name type="scientific">Lactobacillus crispatus</name>
    <dbReference type="NCBI Taxonomy" id="47770"/>
    <lineage>
        <taxon>Bacteria</taxon>
        <taxon>Bacillati</taxon>
        <taxon>Bacillota</taxon>
        <taxon>Bacilli</taxon>
        <taxon>Lactobacillales</taxon>
        <taxon>Lactobacillaceae</taxon>
        <taxon>Lactobacillus</taxon>
    </lineage>
</organism>
<dbReference type="RefSeq" id="WP_151495625.1">
    <property type="nucleotide sequence ID" value="NZ_JBBOJP010000082.1"/>
</dbReference>
<proteinExistence type="predicted"/>
<dbReference type="EMBL" id="WBOB01000065">
    <property type="protein sequence ID" value="KAB1971472.1"/>
    <property type="molecule type" value="Genomic_DNA"/>
</dbReference>
<dbReference type="Proteomes" id="UP000430323">
    <property type="component" value="Unassembled WGS sequence"/>
</dbReference>
<comment type="caution">
    <text evidence="1">The sequence shown here is derived from an EMBL/GenBank/DDBJ whole genome shotgun (WGS) entry which is preliminary data.</text>
</comment>
<evidence type="ECO:0000313" key="2">
    <source>
        <dbReference type="Proteomes" id="UP000430323"/>
    </source>
</evidence>
<gene>
    <name evidence="1" type="ORF">F8251_08930</name>
</gene>
<reference evidence="1 2" key="1">
    <citation type="submission" date="2019-09" db="EMBL/GenBank/DDBJ databases">
        <title>Investigation of probiotic properties of different lactic acid bacteria.</title>
        <authorList>
            <person name="Jaomanjaka F."/>
            <person name="Blanc P."/>
        </authorList>
    </citation>
    <scope>NUCLEOTIDE SEQUENCE [LARGE SCALE GENOMIC DNA]</scope>
    <source>
        <strain evidence="1 2">BIO6272</strain>
    </source>
</reference>
<name>A0A6A1Z4R1_9LACO</name>
<evidence type="ECO:0000313" key="1">
    <source>
        <dbReference type="EMBL" id="KAB1971472.1"/>
    </source>
</evidence>